<dbReference type="InParanoid" id="D8U8T3"/>
<evidence type="ECO:0000256" key="2">
    <source>
        <dbReference type="ARBA" id="ARBA00022490"/>
    </source>
</evidence>
<feature type="binding site" evidence="7">
    <location>
        <begin position="17"/>
        <end position="24"/>
    </location>
    <ligand>
        <name>ATP</name>
        <dbReference type="ChEBI" id="CHEBI:30616"/>
    </ligand>
</feature>
<dbReference type="PROSITE" id="PS50067">
    <property type="entry name" value="KINESIN_MOTOR_2"/>
    <property type="match status" value="1"/>
</dbReference>
<dbReference type="GO" id="GO:0007018">
    <property type="term" value="P:microtubule-based movement"/>
    <property type="evidence" value="ECO:0007669"/>
    <property type="project" value="InterPro"/>
</dbReference>
<evidence type="ECO:0000313" key="11">
    <source>
        <dbReference type="Proteomes" id="UP000001058"/>
    </source>
</evidence>
<dbReference type="GO" id="GO:0008017">
    <property type="term" value="F:microtubule binding"/>
    <property type="evidence" value="ECO:0007669"/>
    <property type="project" value="InterPro"/>
</dbReference>
<sequence>LVRNVCNGVNCAVLAYGQTSSGKTFTMGIGKEQLHALRQGDEQAVEGLVVPFALRELLRNVEEARGKRTFKLLVSFVEVYMEKFYDLLDGRKVVSAMTGYDREVMLVGAKLRPVERMEDVIRLLQIGSDTRITKGTAQNDQSSRSHAVLTIHVQSSAAEELHSSAAAMAAPPLAAKLHLVDLAGSESVGRAGAVGLTAREGNSINKSLMTLREIIQLQLTSPLQCESQASKAKTLYRNSKLTTLLRDALGGNSSTFFVACVSPADANTVTTVSTLEFATTARRIRTKPAVNIG</sequence>
<evidence type="ECO:0000256" key="6">
    <source>
        <dbReference type="ARBA" id="ARBA00023175"/>
    </source>
</evidence>
<feature type="non-terminal residue" evidence="10">
    <location>
        <position position="1"/>
    </location>
</feature>
<keyword evidence="5" id="KW-0175">Coiled coil</keyword>
<evidence type="ECO:0000256" key="4">
    <source>
        <dbReference type="ARBA" id="ARBA00022840"/>
    </source>
</evidence>
<comment type="subcellular location">
    <subcellularLocation>
        <location evidence="1">Cytoplasm</location>
    </subcellularLocation>
</comment>
<dbReference type="KEGG" id="vcn:VOLCADRAFT_44127"/>
<dbReference type="Gene3D" id="3.40.850.10">
    <property type="entry name" value="Kinesin motor domain"/>
    <property type="match status" value="1"/>
</dbReference>
<dbReference type="GO" id="GO:0003777">
    <property type="term" value="F:microtubule motor activity"/>
    <property type="evidence" value="ECO:0007669"/>
    <property type="project" value="InterPro"/>
</dbReference>
<dbReference type="InterPro" id="IPR027417">
    <property type="entry name" value="P-loop_NTPase"/>
</dbReference>
<dbReference type="InterPro" id="IPR001752">
    <property type="entry name" value="Kinesin_motor_dom"/>
</dbReference>
<dbReference type="AlphaFoldDB" id="D8U8T3"/>
<dbReference type="InterPro" id="IPR036961">
    <property type="entry name" value="Kinesin_motor_dom_sf"/>
</dbReference>
<dbReference type="SUPFAM" id="SSF52540">
    <property type="entry name" value="P-loop containing nucleoside triphosphate hydrolases"/>
    <property type="match status" value="1"/>
</dbReference>
<gene>
    <name evidence="10" type="ORF">VOLCADRAFT_44127</name>
</gene>
<keyword evidence="11" id="KW-1185">Reference proteome</keyword>
<keyword evidence="3 7" id="KW-0547">Nucleotide-binding</keyword>
<dbReference type="InterPro" id="IPR027640">
    <property type="entry name" value="Kinesin-like_fam"/>
</dbReference>
<dbReference type="RefSeq" id="XP_002955108.1">
    <property type="nucleotide sequence ID" value="XM_002955062.1"/>
</dbReference>
<feature type="domain" description="Kinesin motor" evidence="9">
    <location>
        <begin position="1"/>
        <end position="284"/>
    </location>
</feature>
<keyword evidence="4 7" id="KW-0067">ATP-binding</keyword>
<dbReference type="eggNOG" id="KOG0244">
    <property type="taxonomic scope" value="Eukaryota"/>
</dbReference>
<dbReference type="GO" id="GO:0005524">
    <property type="term" value="F:ATP binding"/>
    <property type="evidence" value="ECO:0007669"/>
    <property type="project" value="UniProtKB-UniRule"/>
</dbReference>
<keyword evidence="2" id="KW-0963">Cytoplasm</keyword>
<name>D8U8T3_VOLCA</name>
<keyword evidence="6 7" id="KW-0505">Motor protein</keyword>
<evidence type="ECO:0000256" key="5">
    <source>
        <dbReference type="ARBA" id="ARBA00023054"/>
    </source>
</evidence>
<dbReference type="EMBL" id="GL378369">
    <property type="protein sequence ID" value="EFJ43862.1"/>
    <property type="molecule type" value="Genomic_DNA"/>
</dbReference>
<dbReference type="Proteomes" id="UP000001058">
    <property type="component" value="Unassembled WGS sequence"/>
</dbReference>
<dbReference type="PANTHER" id="PTHR47969">
    <property type="entry name" value="CHROMOSOME-ASSOCIATED KINESIN KIF4A-RELATED"/>
    <property type="match status" value="1"/>
</dbReference>
<dbReference type="STRING" id="3068.D8U8T3"/>
<dbReference type="GeneID" id="9621928"/>
<dbReference type="GO" id="GO:0007052">
    <property type="term" value="P:mitotic spindle organization"/>
    <property type="evidence" value="ECO:0007669"/>
    <property type="project" value="TreeGrafter"/>
</dbReference>
<dbReference type="SMART" id="SM00129">
    <property type="entry name" value="KISc"/>
    <property type="match status" value="1"/>
</dbReference>
<evidence type="ECO:0000256" key="1">
    <source>
        <dbReference type="ARBA" id="ARBA00004496"/>
    </source>
</evidence>
<evidence type="ECO:0000256" key="7">
    <source>
        <dbReference type="PROSITE-ProRule" id="PRU00283"/>
    </source>
</evidence>
<proteinExistence type="inferred from homology"/>
<dbReference type="GO" id="GO:0005875">
    <property type="term" value="C:microtubule associated complex"/>
    <property type="evidence" value="ECO:0007669"/>
    <property type="project" value="TreeGrafter"/>
</dbReference>
<organism evidence="11">
    <name type="scientific">Volvox carteri f. nagariensis</name>
    <dbReference type="NCBI Taxonomy" id="3068"/>
    <lineage>
        <taxon>Eukaryota</taxon>
        <taxon>Viridiplantae</taxon>
        <taxon>Chlorophyta</taxon>
        <taxon>core chlorophytes</taxon>
        <taxon>Chlorophyceae</taxon>
        <taxon>CS clade</taxon>
        <taxon>Chlamydomonadales</taxon>
        <taxon>Volvocaceae</taxon>
        <taxon>Volvox</taxon>
    </lineage>
</organism>
<dbReference type="Pfam" id="PF00225">
    <property type="entry name" value="Kinesin"/>
    <property type="match status" value="1"/>
</dbReference>
<protein>
    <recommendedName>
        <fullName evidence="8">Kinesin-like protein</fullName>
    </recommendedName>
</protein>
<evidence type="ECO:0000259" key="9">
    <source>
        <dbReference type="PROSITE" id="PS50067"/>
    </source>
</evidence>
<reference evidence="10 11" key="1">
    <citation type="journal article" date="2010" name="Science">
        <title>Genomic analysis of organismal complexity in the multicellular green alga Volvox carteri.</title>
        <authorList>
            <person name="Prochnik S.E."/>
            <person name="Umen J."/>
            <person name="Nedelcu A.M."/>
            <person name="Hallmann A."/>
            <person name="Miller S.M."/>
            <person name="Nishii I."/>
            <person name="Ferris P."/>
            <person name="Kuo A."/>
            <person name="Mitros T."/>
            <person name="Fritz-Laylin L.K."/>
            <person name="Hellsten U."/>
            <person name="Chapman J."/>
            <person name="Simakov O."/>
            <person name="Rensing S.A."/>
            <person name="Terry A."/>
            <person name="Pangilinan J."/>
            <person name="Kapitonov V."/>
            <person name="Jurka J."/>
            <person name="Salamov A."/>
            <person name="Shapiro H."/>
            <person name="Schmutz J."/>
            <person name="Grimwood J."/>
            <person name="Lindquist E."/>
            <person name="Lucas S."/>
            <person name="Grigoriev I.V."/>
            <person name="Schmitt R."/>
            <person name="Kirk D."/>
            <person name="Rokhsar D.S."/>
        </authorList>
    </citation>
    <scope>NUCLEOTIDE SEQUENCE [LARGE SCALE GENOMIC DNA]</scope>
    <source>
        <strain evidence="11">f. Nagariensis / Eve</strain>
    </source>
</reference>
<dbReference type="GO" id="GO:0051231">
    <property type="term" value="P:spindle elongation"/>
    <property type="evidence" value="ECO:0007669"/>
    <property type="project" value="TreeGrafter"/>
</dbReference>
<evidence type="ECO:0000256" key="8">
    <source>
        <dbReference type="RuleBase" id="RU000394"/>
    </source>
</evidence>
<accession>D8U8T3</accession>
<dbReference type="GO" id="GO:0005874">
    <property type="term" value="C:microtubule"/>
    <property type="evidence" value="ECO:0007669"/>
    <property type="project" value="UniProtKB-KW"/>
</dbReference>
<dbReference type="InterPro" id="IPR019821">
    <property type="entry name" value="Kinesin_motor_CS"/>
</dbReference>
<feature type="non-terminal residue" evidence="10">
    <location>
        <position position="293"/>
    </location>
</feature>
<dbReference type="PANTHER" id="PTHR47969:SF15">
    <property type="entry name" value="CHROMOSOME-ASSOCIATED KINESIN KIF4A-RELATED"/>
    <property type="match status" value="1"/>
</dbReference>
<comment type="similarity">
    <text evidence="7 8">Belongs to the TRAFAC class myosin-kinesin ATPase superfamily. Kinesin family.</text>
</comment>
<dbReference type="OrthoDB" id="550000at2759"/>
<dbReference type="PRINTS" id="PR00380">
    <property type="entry name" value="KINESINHEAVY"/>
</dbReference>
<evidence type="ECO:0000313" key="10">
    <source>
        <dbReference type="EMBL" id="EFJ43862.1"/>
    </source>
</evidence>
<dbReference type="PROSITE" id="PS00411">
    <property type="entry name" value="KINESIN_MOTOR_1"/>
    <property type="match status" value="1"/>
</dbReference>
<keyword evidence="8" id="KW-0493">Microtubule</keyword>
<dbReference type="GO" id="GO:0005737">
    <property type="term" value="C:cytoplasm"/>
    <property type="evidence" value="ECO:0007669"/>
    <property type="project" value="UniProtKB-SubCell"/>
</dbReference>
<evidence type="ECO:0000256" key="3">
    <source>
        <dbReference type="ARBA" id="ARBA00022741"/>
    </source>
</evidence>